<feature type="region of interest" description="Disordered" evidence="1">
    <location>
        <begin position="1"/>
        <end position="25"/>
    </location>
</feature>
<proteinExistence type="predicted"/>
<protein>
    <submittedName>
        <fullName evidence="2">Uncharacterized protein</fullName>
    </submittedName>
</protein>
<sequence>MRWFNRKPEKEVPQPIPVSGETSEESAFYGGTGILDPRSSTWLFVHSWAQERLDKARKRNDSANADIIQTSVMRGEIKVLKELISLPVPKPGRGLLEEED</sequence>
<dbReference type="AlphaFoldDB" id="A0A6H1ZLV7"/>
<reference evidence="2" key="1">
    <citation type="submission" date="2020-03" db="EMBL/GenBank/DDBJ databases">
        <title>The deep terrestrial virosphere.</title>
        <authorList>
            <person name="Holmfeldt K."/>
            <person name="Nilsson E."/>
            <person name="Simone D."/>
            <person name="Lopez-Fernandez M."/>
            <person name="Wu X."/>
            <person name="de Brujin I."/>
            <person name="Lundin D."/>
            <person name="Andersson A."/>
            <person name="Bertilsson S."/>
            <person name="Dopson M."/>
        </authorList>
    </citation>
    <scope>NUCLEOTIDE SEQUENCE</scope>
    <source>
        <strain evidence="2">TM448A00912</strain>
    </source>
</reference>
<feature type="compositionally biased region" description="Basic and acidic residues" evidence="1">
    <location>
        <begin position="1"/>
        <end position="12"/>
    </location>
</feature>
<accession>A0A6H1ZLV7</accession>
<name>A0A6H1ZLV7_9ZZZZ</name>
<organism evidence="2">
    <name type="scientific">viral metagenome</name>
    <dbReference type="NCBI Taxonomy" id="1070528"/>
    <lineage>
        <taxon>unclassified sequences</taxon>
        <taxon>metagenomes</taxon>
        <taxon>organismal metagenomes</taxon>
    </lineage>
</organism>
<evidence type="ECO:0000256" key="1">
    <source>
        <dbReference type="SAM" id="MobiDB-lite"/>
    </source>
</evidence>
<evidence type="ECO:0000313" key="2">
    <source>
        <dbReference type="EMBL" id="QJA48307.1"/>
    </source>
</evidence>
<dbReference type="EMBL" id="MT144079">
    <property type="protein sequence ID" value="QJA48307.1"/>
    <property type="molecule type" value="Genomic_DNA"/>
</dbReference>
<gene>
    <name evidence="2" type="ORF">TM448A00912_0005</name>
</gene>